<proteinExistence type="inferred from homology"/>
<keyword evidence="4" id="KW-0808">Transferase</keyword>
<dbReference type="GO" id="GO:0003887">
    <property type="term" value="F:DNA-directed DNA polymerase activity"/>
    <property type="evidence" value="ECO:0007669"/>
    <property type="project" value="UniProtKB-KW"/>
</dbReference>
<dbReference type="GO" id="GO:0042276">
    <property type="term" value="P:error-prone translesion synthesis"/>
    <property type="evidence" value="ECO:0007669"/>
    <property type="project" value="InterPro"/>
</dbReference>
<evidence type="ECO:0000256" key="4">
    <source>
        <dbReference type="ARBA" id="ARBA00022932"/>
    </source>
</evidence>
<keyword evidence="4" id="KW-0548">Nucleotidyltransferase</keyword>
<evidence type="ECO:0000256" key="6">
    <source>
        <dbReference type="ARBA" id="ARBA00044677"/>
    </source>
</evidence>
<dbReference type="PANTHER" id="PTHR31399:SF0">
    <property type="entry name" value="DNA-DIRECTED PRIMASE_POLYMERASE PROTEIN"/>
    <property type="match status" value="1"/>
</dbReference>
<keyword evidence="4" id="KW-0239">DNA-directed DNA polymerase</keyword>
<name>A0A4Z2H8R8_9TELE</name>
<organism evidence="9 10">
    <name type="scientific">Liparis tanakae</name>
    <name type="common">Tanaka's snailfish</name>
    <dbReference type="NCBI Taxonomy" id="230148"/>
    <lineage>
        <taxon>Eukaryota</taxon>
        <taxon>Metazoa</taxon>
        <taxon>Chordata</taxon>
        <taxon>Craniata</taxon>
        <taxon>Vertebrata</taxon>
        <taxon>Euteleostomi</taxon>
        <taxon>Actinopterygii</taxon>
        <taxon>Neopterygii</taxon>
        <taxon>Teleostei</taxon>
        <taxon>Neoteleostei</taxon>
        <taxon>Acanthomorphata</taxon>
        <taxon>Eupercaria</taxon>
        <taxon>Perciformes</taxon>
        <taxon>Cottioidei</taxon>
        <taxon>Cottales</taxon>
        <taxon>Liparidae</taxon>
        <taxon>Liparis</taxon>
    </lineage>
</organism>
<evidence type="ECO:0000256" key="2">
    <source>
        <dbReference type="ARBA" id="ARBA00012417"/>
    </source>
</evidence>
<dbReference type="Proteomes" id="UP000314294">
    <property type="component" value="Unassembled WGS sequence"/>
</dbReference>
<evidence type="ECO:0000256" key="1">
    <source>
        <dbReference type="ARBA" id="ARBA00009762"/>
    </source>
</evidence>
<evidence type="ECO:0000313" key="10">
    <source>
        <dbReference type="Proteomes" id="UP000314294"/>
    </source>
</evidence>
<dbReference type="GO" id="GO:0000428">
    <property type="term" value="C:DNA-directed RNA polymerase complex"/>
    <property type="evidence" value="ECO:0007669"/>
    <property type="project" value="UniProtKB-KW"/>
</dbReference>
<comment type="catalytic activity">
    <reaction evidence="8">
        <text>DNA(n) + a 2'-deoxyribonucleoside 5'-triphosphate = DNA(n+1) + diphosphate</text>
        <dbReference type="Rhea" id="RHEA:22508"/>
        <dbReference type="Rhea" id="RHEA-COMP:17339"/>
        <dbReference type="Rhea" id="RHEA-COMP:17340"/>
        <dbReference type="ChEBI" id="CHEBI:33019"/>
        <dbReference type="ChEBI" id="CHEBI:61560"/>
        <dbReference type="ChEBI" id="CHEBI:173112"/>
        <dbReference type="EC" id="2.7.7.7"/>
    </reaction>
    <physiologicalReaction direction="left-to-right" evidence="8">
        <dbReference type="Rhea" id="RHEA:22509"/>
    </physiologicalReaction>
</comment>
<dbReference type="EC" id="2.7.7.7" evidence="2"/>
<gene>
    <name evidence="9" type="primary">primpol</name>
    <name evidence="9" type="ORF">EYF80_027472</name>
</gene>
<keyword evidence="10" id="KW-1185">Reference proteome</keyword>
<reference evidence="9 10" key="1">
    <citation type="submission" date="2019-03" db="EMBL/GenBank/DDBJ databases">
        <title>First draft genome of Liparis tanakae, snailfish: a comprehensive survey of snailfish specific genes.</title>
        <authorList>
            <person name="Kim W."/>
            <person name="Song I."/>
            <person name="Jeong J.-H."/>
            <person name="Kim D."/>
            <person name="Kim S."/>
            <person name="Ryu S."/>
            <person name="Song J.Y."/>
            <person name="Lee S.K."/>
        </authorList>
    </citation>
    <scope>NUCLEOTIDE SEQUENCE [LARGE SCALE GENOMIC DNA]</scope>
    <source>
        <tissue evidence="9">Muscle</tissue>
    </source>
</reference>
<sequence length="117" mass="13103">MHCYEVIPEGAVCKLYFDLEFHKPSNNGADGETMVSSLIQDEEDQAYLMDDTGNIELSQTPNQAPESTACPEEAMADVWGDGQDDRDYLESLDDFEQNNGDISDQLLLKCMADFESH</sequence>
<evidence type="ECO:0000313" key="9">
    <source>
        <dbReference type="EMBL" id="TNN62288.1"/>
    </source>
</evidence>
<dbReference type="GO" id="GO:0005759">
    <property type="term" value="C:mitochondrial matrix"/>
    <property type="evidence" value="ECO:0007669"/>
    <property type="project" value="TreeGrafter"/>
</dbReference>
<evidence type="ECO:0000256" key="3">
    <source>
        <dbReference type="ARBA" id="ARBA00022478"/>
    </source>
</evidence>
<dbReference type="GO" id="GO:0003682">
    <property type="term" value="F:chromatin binding"/>
    <property type="evidence" value="ECO:0007669"/>
    <property type="project" value="TreeGrafter"/>
</dbReference>
<dbReference type="PANTHER" id="PTHR31399">
    <property type="entry name" value="DNA-DIRECTED PRIMASE / POLYMERASE PROTEIN"/>
    <property type="match status" value="1"/>
</dbReference>
<protein>
    <recommendedName>
        <fullName evidence="5">DNA-directed primase/polymerase protein</fullName>
        <ecNumber evidence="7">2.7.7.102</ecNumber>
        <ecNumber evidence="2">2.7.7.7</ecNumber>
    </recommendedName>
</protein>
<dbReference type="InterPro" id="IPR044917">
    <property type="entry name" value="PRIMPOL"/>
</dbReference>
<dbReference type="AlphaFoldDB" id="A0A4Z2H8R8"/>
<comment type="caution">
    <text evidence="9">The sequence shown here is derived from an EMBL/GenBank/DDBJ whole genome shotgun (WGS) entry which is preliminary data.</text>
</comment>
<evidence type="ECO:0000256" key="5">
    <source>
        <dbReference type="ARBA" id="ARBA00026139"/>
    </source>
</evidence>
<comment type="similarity">
    <text evidence="1">Belongs to the eukaryotic-type primase small subunit family.</text>
</comment>
<dbReference type="GO" id="GO:0009411">
    <property type="term" value="P:response to UV"/>
    <property type="evidence" value="ECO:0007669"/>
    <property type="project" value="TreeGrafter"/>
</dbReference>
<evidence type="ECO:0000256" key="7">
    <source>
        <dbReference type="ARBA" id="ARBA00044768"/>
    </source>
</evidence>
<keyword evidence="3" id="KW-0804">Transcription</keyword>
<comment type="catalytic activity">
    <reaction evidence="6">
        <text>ssDNA + n NTP = ssDNA/pppN(pN)n-1 hybrid + (n-1) diphosphate.</text>
        <dbReference type="EC" id="2.7.7.102"/>
    </reaction>
</comment>
<evidence type="ECO:0000256" key="8">
    <source>
        <dbReference type="ARBA" id="ARBA00047303"/>
    </source>
</evidence>
<accession>A0A4Z2H8R8</accession>
<dbReference type="EC" id="2.7.7.102" evidence="7"/>
<dbReference type="GO" id="GO:0031297">
    <property type="term" value="P:replication fork processing"/>
    <property type="evidence" value="ECO:0007669"/>
    <property type="project" value="TreeGrafter"/>
</dbReference>
<dbReference type="OrthoDB" id="5988181at2759"/>
<dbReference type="EMBL" id="SRLO01000297">
    <property type="protein sequence ID" value="TNN62288.1"/>
    <property type="molecule type" value="Genomic_DNA"/>
</dbReference>
<keyword evidence="3" id="KW-0240">DNA-directed RNA polymerase</keyword>
<dbReference type="GO" id="GO:0005634">
    <property type="term" value="C:nucleus"/>
    <property type="evidence" value="ECO:0007669"/>
    <property type="project" value="TreeGrafter"/>
</dbReference>
<dbReference type="GO" id="GO:0006264">
    <property type="term" value="P:mitochondrial DNA replication"/>
    <property type="evidence" value="ECO:0007669"/>
    <property type="project" value="TreeGrafter"/>
</dbReference>